<dbReference type="EMBL" id="JAGSOJ010000001">
    <property type="protein sequence ID" value="MCM1988388.1"/>
    <property type="molecule type" value="Genomic_DNA"/>
</dbReference>
<evidence type="ECO:0000313" key="3">
    <source>
        <dbReference type="EMBL" id="MCM1988388.1"/>
    </source>
</evidence>
<reference evidence="3" key="1">
    <citation type="journal article" date="2021" name="mSystems">
        <title>Bacteria and Archaea Synergistically Convert Glycine Betaine to Biogenic Methane in the Formosa Cold Seep of the South China Sea.</title>
        <authorList>
            <person name="Li L."/>
            <person name="Zhang W."/>
            <person name="Zhang S."/>
            <person name="Song L."/>
            <person name="Sun Q."/>
            <person name="Zhang H."/>
            <person name="Xiang H."/>
            <person name="Dong X."/>
        </authorList>
    </citation>
    <scope>NUCLEOTIDE SEQUENCE</scope>
    <source>
        <strain evidence="3">ZWT</strain>
    </source>
</reference>
<keyword evidence="2" id="KW-0812">Transmembrane</keyword>
<dbReference type="Gene3D" id="2.60.320.10">
    <property type="entry name" value="N-utilization substance G protein NusG, insert domain"/>
    <property type="match status" value="1"/>
</dbReference>
<dbReference type="RefSeq" id="WP_250857257.1">
    <property type="nucleotide sequence ID" value="NZ_JAGSOJ010000001.1"/>
</dbReference>
<accession>A0A9J6NWG4</accession>
<dbReference type="Pfam" id="PF07009">
    <property type="entry name" value="NusG_II"/>
    <property type="match status" value="1"/>
</dbReference>
<dbReference type="Proteomes" id="UP001056429">
    <property type="component" value="Unassembled WGS sequence"/>
</dbReference>
<organism evidence="3 4">
    <name type="scientific">Oceanirhabdus seepicola</name>
    <dbReference type="NCBI Taxonomy" id="2828781"/>
    <lineage>
        <taxon>Bacteria</taxon>
        <taxon>Bacillati</taxon>
        <taxon>Bacillota</taxon>
        <taxon>Clostridia</taxon>
        <taxon>Eubacteriales</taxon>
        <taxon>Clostridiaceae</taxon>
        <taxon>Oceanirhabdus</taxon>
    </lineage>
</organism>
<evidence type="ECO:0000256" key="2">
    <source>
        <dbReference type="SAM" id="Phobius"/>
    </source>
</evidence>
<keyword evidence="2" id="KW-1133">Transmembrane helix</keyword>
<feature type="compositionally biased region" description="Acidic residues" evidence="1">
    <location>
        <begin position="119"/>
        <end position="138"/>
    </location>
</feature>
<keyword evidence="2" id="KW-0472">Membrane</keyword>
<sequence length="138" mass="15704">MKKWDYILIVLLIAISLTPYLFLRASNESSKNIYAEVSINNEVVKKINISDLRNLNKSFEFDSKYGHNTLLVTNKGISVSHADCPDLVCVKSKPIEKENRVIACIPNKMIVKIVVEEQTTTDDDSEHENDDDIDFISE</sequence>
<feature type="transmembrane region" description="Helical" evidence="2">
    <location>
        <begin position="6"/>
        <end position="23"/>
    </location>
</feature>
<feature type="region of interest" description="Disordered" evidence="1">
    <location>
        <begin position="118"/>
        <end position="138"/>
    </location>
</feature>
<proteinExistence type="predicted"/>
<keyword evidence="4" id="KW-1185">Reference proteome</keyword>
<gene>
    <name evidence="3" type="ORF">KDK92_01440</name>
</gene>
<evidence type="ECO:0000313" key="4">
    <source>
        <dbReference type="Proteomes" id="UP001056429"/>
    </source>
</evidence>
<comment type="caution">
    <text evidence="3">The sequence shown here is derived from an EMBL/GenBank/DDBJ whole genome shotgun (WGS) entry which is preliminary data.</text>
</comment>
<reference evidence="3" key="2">
    <citation type="submission" date="2021-04" db="EMBL/GenBank/DDBJ databases">
        <authorList>
            <person name="Dong X."/>
        </authorList>
    </citation>
    <scope>NUCLEOTIDE SEQUENCE</scope>
    <source>
        <strain evidence="3">ZWT</strain>
    </source>
</reference>
<name>A0A9J6NWG4_9CLOT</name>
<dbReference type="InterPro" id="IPR038690">
    <property type="entry name" value="NusG_2_sf"/>
</dbReference>
<evidence type="ECO:0000256" key="1">
    <source>
        <dbReference type="SAM" id="MobiDB-lite"/>
    </source>
</evidence>
<dbReference type="AlphaFoldDB" id="A0A9J6NWG4"/>
<protein>
    <submittedName>
        <fullName evidence="3">NusG domain II-containing protein</fullName>
    </submittedName>
</protein>